<comment type="subcellular location">
    <subcellularLocation>
        <location evidence="1">Membrane</location>
        <topology evidence="1">Multi-pass membrane protein</topology>
    </subcellularLocation>
</comment>
<feature type="transmembrane region" description="Helical" evidence="7">
    <location>
        <begin position="401"/>
        <end position="424"/>
    </location>
</feature>
<accession>A0A7M5VF49</accession>
<feature type="transmembrane region" description="Helical" evidence="7">
    <location>
        <begin position="258"/>
        <end position="280"/>
    </location>
</feature>
<dbReference type="AlphaFoldDB" id="A0A7M5VF49"/>
<evidence type="ECO:0008006" key="10">
    <source>
        <dbReference type="Google" id="ProtNLM"/>
    </source>
</evidence>
<evidence type="ECO:0000313" key="9">
    <source>
        <dbReference type="Proteomes" id="UP000594262"/>
    </source>
</evidence>
<feature type="transmembrane region" description="Helical" evidence="7">
    <location>
        <begin position="32"/>
        <end position="50"/>
    </location>
</feature>
<evidence type="ECO:0000313" key="8">
    <source>
        <dbReference type="EnsemblMetazoa" id="CLYHEMP012249.1"/>
    </source>
</evidence>
<name>A0A7M5VF49_9CNID</name>
<organism evidence="8 9">
    <name type="scientific">Clytia hemisphaerica</name>
    <dbReference type="NCBI Taxonomy" id="252671"/>
    <lineage>
        <taxon>Eukaryota</taxon>
        <taxon>Metazoa</taxon>
        <taxon>Cnidaria</taxon>
        <taxon>Hydrozoa</taxon>
        <taxon>Hydroidolina</taxon>
        <taxon>Leptothecata</taxon>
        <taxon>Obeliida</taxon>
        <taxon>Clytiidae</taxon>
        <taxon>Clytia</taxon>
    </lineage>
</organism>
<protein>
    <recommendedName>
        <fullName evidence="10">Equilibrative nucleoside transporter 3</fullName>
    </recommendedName>
</protein>
<dbReference type="PANTHER" id="PTHR10332:SF88">
    <property type="entry name" value="EQUILIBRATIVE NUCLEOSIDE TRANSPORTER 1, ISOFORM A"/>
    <property type="match status" value="1"/>
</dbReference>
<comment type="similarity">
    <text evidence="2">Belongs to the SLC29A/ENT transporter (TC 2.A.57) family.</text>
</comment>
<dbReference type="InterPro" id="IPR036259">
    <property type="entry name" value="MFS_trans_sf"/>
</dbReference>
<dbReference type="RefSeq" id="XP_066930535.1">
    <property type="nucleotide sequence ID" value="XM_067074434.1"/>
</dbReference>
<dbReference type="Gene3D" id="1.20.1250.20">
    <property type="entry name" value="MFS general substrate transporter like domains"/>
    <property type="match status" value="1"/>
</dbReference>
<dbReference type="Proteomes" id="UP000594262">
    <property type="component" value="Unplaced"/>
</dbReference>
<keyword evidence="9" id="KW-1185">Reference proteome</keyword>
<evidence type="ECO:0000256" key="6">
    <source>
        <dbReference type="ARBA" id="ARBA00023136"/>
    </source>
</evidence>
<feature type="transmembrane region" description="Helical" evidence="7">
    <location>
        <begin position="133"/>
        <end position="158"/>
    </location>
</feature>
<dbReference type="InterPro" id="IPR002259">
    <property type="entry name" value="Eqnu_transpt"/>
</dbReference>
<dbReference type="EnsemblMetazoa" id="CLYHEMT012249.1">
    <property type="protein sequence ID" value="CLYHEMP012249.1"/>
    <property type="gene ID" value="CLYHEMG012249"/>
</dbReference>
<keyword evidence="6 7" id="KW-0472">Membrane</keyword>
<dbReference type="SUPFAM" id="SSF103473">
    <property type="entry name" value="MFS general substrate transporter"/>
    <property type="match status" value="1"/>
</dbReference>
<evidence type="ECO:0000256" key="5">
    <source>
        <dbReference type="ARBA" id="ARBA00022989"/>
    </source>
</evidence>
<keyword evidence="5 7" id="KW-1133">Transmembrane helix</keyword>
<sequence length="427" mass="47100">MMTEVDYIILPEESQNENEGEIYSDTINRPKIYFSFFLIGIGMLLPWNFFINADQYFKSKLKNNESDLKLFESAFSICSQIPCGIALIINLCLTNRVSRNGRVISTLILSTICFIVTTVLVNVDTSAWTDKFFYITLGCIVIINICSGIYQGTIFGITGAIGPRYIQASITGVSFAGLFASITDIISIAIGNDIQIDATVYFTIASLILCSCIVAYVYVSKTPFVVHKLDGKSEMKEIPSSDQEIGVFTRISMVVKMIYPLALSVTSLYTITIGLMPAILCDIKSVDSDNGSAITNKYFSALTGFLIFNVGDLSGRVVSGNVVLVGKKGPWLPLLCFSRILFIPLFGLCNYQPRRYFPVVFSNDLYPILFNVFFAFSNGYLTSLCMMYGPQLVEPNLMETAGATMQLFLNIGTGLGAVLSIILVKFI</sequence>
<dbReference type="OrthoDB" id="1856718at2759"/>
<feature type="transmembrane region" description="Helical" evidence="7">
    <location>
        <begin position="198"/>
        <end position="219"/>
    </location>
</feature>
<proteinExistence type="inferred from homology"/>
<keyword evidence="4 7" id="KW-0812">Transmembrane</keyword>
<dbReference type="GO" id="GO:0005337">
    <property type="term" value="F:nucleoside transmembrane transporter activity"/>
    <property type="evidence" value="ECO:0007669"/>
    <property type="project" value="InterPro"/>
</dbReference>
<evidence type="ECO:0000256" key="1">
    <source>
        <dbReference type="ARBA" id="ARBA00004141"/>
    </source>
</evidence>
<feature type="transmembrane region" description="Helical" evidence="7">
    <location>
        <begin position="368"/>
        <end position="389"/>
    </location>
</feature>
<dbReference type="GeneID" id="136818071"/>
<evidence type="ECO:0000256" key="7">
    <source>
        <dbReference type="SAM" id="Phobius"/>
    </source>
</evidence>
<reference evidence="8" key="1">
    <citation type="submission" date="2021-01" db="UniProtKB">
        <authorList>
            <consortium name="EnsemblMetazoa"/>
        </authorList>
    </citation>
    <scope>IDENTIFICATION</scope>
</reference>
<dbReference type="PANTHER" id="PTHR10332">
    <property type="entry name" value="EQUILIBRATIVE NUCLEOSIDE TRANSPORTER"/>
    <property type="match status" value="1"/>
</dbReference>
<keyword evidence="3" id="KW-0813">Transport</keyword>
<feature type="transmembrane region" description="Helical" evidence="7">
    <location>
        <begin position="331"/>
        <end position="348"/>
    </location>
</feature>
<evidence type="ECO:0000256" key="2">
    <source>
        <dbReference type="ARBA" id="ARBA00007965"/>
    </source>
</evidence>
<dbReference type="GO" id="GO:0005886">
    <property type="term" value="C:plasma membrane"/>
    <property type="evidence" value="ECO:0007669"/>
    <property type="project" value="TreeGrafter"/>
</dbReference>
<dbReference type="PIRSF" id="PIRSF016379">
    <property type="entry name" value="ENT"/>
    <property type="match status" value="1"/>
</dbReference>
<evidence type="ECO:0000256" key="4">
    <source>
        <dbReference type="ARBA" id="ARBA00022692"/>
    </source>
</evidence>
<dbReference type="PRINTS" id="PR01130">
    <property type="entry name" value="DERENTRNSPRT"/>
</dbReference>
<feature type="transmembrane region" description="Helical" evidence="7">
    <location>
        <begin position="103"/>
        <end position="121"/>
    </location>
</feature>
<feature type="transmembrane region" description="Helical" evidence="7">
    <location>
        <begin position="70"/>
        <end position="91"/>
    </location>
</feature>
<feature type="transmembrane region" description="Helical" evidence="7">
    <location>
        <begin position="170"/>
        <end position="192"/>
    </location>
</feature>
<evidence type="ECO:0000256" key="3">
    <source>
        <dbReference type="ARBA" id="ARBA00022448"/>
    </source>
</evidence>
<dbReference type="Pfam" id="PF01733">
    <property type="entry name" value="Nucleoside_tran"/>
    <property type="match status" value="1"/>
</dbReference>